<organism evidence="1 2">
    <name type="scientific">Trichonephila clavipes</name>
    <name type="common">Golden silk orbweaver</name>
    <name type="synonym">Nephila clavipes</name>
    <dbReference type="NCBI Taxonomy" id="2585209"/>
    <lineage>
        <taxon>Eukaryota</taxon>
        <taxon>Metazoa</taxon>
        <taxon>Ecdysozoa</taxon>
        <taxon>Arthropoda</taxon>
        <taxon>Chelicerata</taxon>
        <taxon>Arachnida</taxon>
        <taxon>Araneae</taxon>
        <taxon>Araneomorphae</taxon>
        <taxon>Entelegynae</taxon>
        <taxon>Araneoidea</taxon>
        <taxon>Nephilidae</taxon>
        <taxon>Trichonephila</taxon>
    </lineage>
</organism>
<dbReference type="AlphaFoldDB" id="A0A8X6RT82"/>
<dbReference type="Proteomes" id="UP000887159">
    <property type="component" value="Unassembled WGS sequence"/>
</dbReference>
<proteinExistence type="predicted"/>
<gene>
    <name evidence="1" type="ORF">TNCV_5078031</name>
</gene>
<keyword evidence="2" id="KW-1185">Reference proteome</keyword>
<evidence type="ECO:0000313" key="2">
    <source>
        <dbReference type="Proteomes" id="UP000887159"/>
    </source>
</evidence>
<protein>
    <submittedName>
        <fullName evidence="1">Uncharacterized protein</fullName>
    </submittedName>
</protein>
<accession>A0A8X6RT82</accession>
<evidence type="ECO:0000313" key="1">
    <source>
        <dbReference type="EMBL" id="GFY01337.1"/>
    </source>
</evidence>
<sequence length="122" mass="13720">MLDFYTIDGDTTYIHLHNLGMELEANILQPPAPVVSDATAHWTFGPTDLTSTSEGICGHRTQAFRFGVRCSDHLATHGPIIHNYNRFLNGVVESDKMLYIHISIKDKLSNTARKLFLTFLSE</sequence>
<dbReference type="EMBL" id="BMAU01021225">
    <property type="protein sequence ID" value="GFY01337.1"/>
    <property type="molecule type" value="Genomic_DNA"/>
</dbReference>
<name>A0A8X6RT82_TRICX</name>
<reference evidence="1" key="1">
    <citation type="submission" date="2020-08" db="EMBL/GenBank/DDBJ databases">
        <title>Multicomponent nature underlies the extraordinary mechanical properties of spider dragline silk.</title>
        <authorList>
            <person name="Kono N."/>
            <person name="Nakamura H."/>
            <person name="Mori M."/>
            <person name="Yoshida Y."/>
            <person name="Ohtoshi R."/>
            <person name="Malay A.D."/>
            <person name="Moran D.A.P."/>
            <person name="Tomita M."/>
            <person name="Numata K."/>
            <person name="Arakawa K."/>
        </authorList>
    </citation>
    <scope>NUCLEOTIDE SEQUENCE</scope>
</reference>
<comment type="caution">
    <text evidence="1">The sequence shown here is derived from an EMBL/GenBank/DDBJ whole genome shotgun (WGS) entry which is preliminary data.</text>
</comment>